<reference evidence="3" key="1">
    <citation type="journal article" date="2019" name="MBio">
        <title>Virus Genomes from Deep Sea Sediments Expand the Ocean Megavirome and Support Independent Origins of Viral Gigantism.</title>
        <authorList>
            <person name="Backstrom D."/>
            <person name="Yutin N."/>
            <person name="Jorgensen S.L."/>
            <person name="Dharamshi J."/>
            <person name="Homa F."/>
            <person name="Zaremba-Niedwiedzka K."/>
            <person name="Spang A."/>
            <person name="Wolf Y.I."/>
            <person name="Koonin E.V."/>
            <person name="Ettema T.J."/>
        </authorList>
    </citation>
    <scope>NUCLEOTIDE SEQUENCE</scope>
</reference>
<dbReference type="GO" id="GO:0042026">
    <property type="term" value="P:protein refolding"/>
    <property type="evidence" value="ECO:0007669"/>
    <property type="project" value="TreeGrafter"/>
</dbReference>
<evidence type="ECO:0000313" key="3">
    <source>
        <dbReference type="EMBL" id="QBK89005.1"/>
    </source>
</evidence>
<protein>
    <submittedName>
        <fullName evidence="3">DnaJ domain protein</fullName>
    </submittedName>
</protein>
<dbReference type="CDD" id="cd06257">
    <property type="entry name" value="DnaJ"/>
    <property type="match status" value="1"/>
</dbReference>
<dbReference type="PANTHER" id="PTHR43096">
    <property type="entry name" value="DNAJ HOMOLOG 1, MITOCHONDRIAL-RELATED"/>
    <property type="match status" value="1"/>
</dbReference>
<feature type="domain" description="J" evidence="2">
    <location>
        <begin position="6"/>
        <end position="68"/>
    </location>
</feature>
<gene>
    <name evidence="3" type="ORF">LCMiAC02_00980</name>
</gene>
<organism evidence="3">
    <name type="scientific">Mimivirus LCMiAC02</name>
    <dbReference type="NCBI Taxonomy" id="2506609"/>
    <lineage>
        <taxon>Viruses</taxon>
        <taxon>Varidnaviria</taxon>
        <taxon>Bamfordvirae</taxon>
        <taxon>Nucleocytoviricota</taxon>
        <taxon>Megaviricetes</taxon>
        <taxon>Imitervirales</taxon>
        <taxon>Mimiviridae</taxon>
        <taxon>Klosneuvirinae</taxon>
    </lineage>
</organism>
<dbReference type="PANTHER" id="PTHR43096:SF10">
    <property type="entry name" value="CHAPERONE PROTEIN DNAJ A6, CHLOROPLASTIC"/>
    <property type="match status" value="1"/>
</dbReference>
<dbReference type="GO" id="GO:0051082">
    <property type="term" value="F:unfolded protein binding"/>
    <property type="evidence" value="ECO:0007669"/>
    <property type="project" value="TreeGrafter"/>
</dbReference>
<dbReference type="InterPro" id="IPR036869">
    <property type="entry name" value="J_dom_sf"/>
</dbReference>
<dbReference type="Gene3D" id="1.10.287.110">
    <property type="entry name" value="DnaJ domain"/>
    <property type="match status" value="1"/>
</dbReference>
<dbReference type="InterPro" id="IPR001623">
    <property type="entry name" value="DnaJ_domain"/>
</dbReference>
<evidence type="ECO:0000256" key="1">
    <source>
        <dbReference type="SAM" id="MobiDB-lite"/>
    </source>
</evidence>
<name>A0A481Z1S3_9VIRU</name>
<dbReference type="PROSITE" id="PS50076">
    <property type="entry name" value="DNAJ_2"/>
    <property type="match status" value="1"/>
</dbReference>
<dbReference type="SMART" id="SM00271">
    <property type="entry name" value="DnaJ"/>
    <property type="match status" value="1"/>
</dbReference>
<evidence type="ECO:0000259" key="2">
    <source>
        <dbReference type="PROSITE" id="PS50076"/>
    </source>
</evidence>
<dbReference type="PRINTS" id="PR00625">
    <property type="entry name" value="JDOMAIN"/>
</dbReference>
<proteinExistence type="predicted"/>
<feature type="compositionally biased region" description="Low complexity" evidence="1">
    <location>
        <begin position="406"/>
        <end position="427"/>
    </location>
</feature>
<feature type="region of interest" description="Disordered" evidence="1">
    <location>
        <begin position="394"/>
        <end position="433"/>
    </location>
</feature>
<dbReference type="SUPFAM" id="SSF46565">
    <property type="entry name" value="Chaperone J-domain"/>
    <property type="match status" value="1"/>
</dbReference>
<dbReference type="Pfam" id="PF00226">
    <property type="entry name" value="DnaJ"/>
    <property type="match status" value="1"/>
</dbReference>
<sequence length="452" mass="53010">MSSTINPYEVLGLSNTCSQEDIRRARNKLMKKYHPDKKNGDAKTCQLIMRAYNRLSNPEYRAEYDKIQNLLQQSNNDFFQLRENYRNYNKVRETDITQLSEEDSNIQFNKISKEMDSKHNFRRKTYEDELDNPLNGRQTNERYNDLQTTRENDDIEDLPDEIFDKNNFNNGKFNEIWDKYNGGARELIPHEGNPTAWNMNDGTNFASFNNIGEVYDERSNNISSDYAPVMKKRKKIKISKKDVRNMKGASYTTDHNRLPENYKKTLEERLKNVETDMKKYTRESMSMKDFITDKDDPTLGGYGIFNGISGNTKNIEWGNDNDLMEQYDRLLDIRKREQEQDEFNNESEFEVPYGRVAEQSDIPYGRVANKQIENLRAVLRTAQEQSDIPYGRVAEQSDIPPNTFMTRPTTIGTRPTTIGTRPTTIGTRSNTSVNDDVMNRYQETLRNRNRKM</sequence>
<accession>A0A481Z1S3</accession>
<dbReference type="EMBL" id="MK500406">
    <property type="protein sequence ID" value="QBK89005.1"/>
    <property type="molecule type" value="Genomic_DNA"/>
</dbReference>